<comment type="caution">
    <text evidence="1">The sequence shown here is derived from an EMBL/GenBank/DDBJ whole genome shotgun (WGS) entry which is preliminary data.</text>
</comment>
<reference evidence="1" key="1">
    <citation type="journal article" date="2021" name="New Phytol.">
        <title>Evolutionary innovations through gain and loss of genes in the ectomycorrhizal Boletales.</title>
        <authorList>
            <person name="Wu G."/>
            <person name="Miyauchi S."/>
            <person name="Morin E."/>
            <person name="Kuo A."/>
            <person name="Drula E."/>
            <person name="Varga T."/>
            <person name="Kohler A."/>
            <person name="Feng B."/>
            <person name="Cao Y."/>
            <person name="Lipzen A."/>
            <person name="Daum C."/>
            <person name="Hundley H."/>
            <person name="Pangilinan J."/>
            <person name="Johnson J."/>
            <person name="Barry K."/>
            <person name="LaButti K."/>
            <person name="Ng V."/>
            <person name="Ahrendt S."/>
            <person name="Min B."/>
            <person name="Choi I.G."/>
            <person name="Park H."/>
            <person name="Plett J.M."/>
            <person name="Magnuson J."/>
            <person name="Spatafora J.W."/>
            <person name="Nagy L.G."/>
            <person name="Henrissat B."/>
            <person name="Grigoriev I.V."/>
            <person name="Yang Z.L."/>
            <person name="Xu J."/>
            <person name="Martin F.M."/>
        </authorList>
    </citation>
    <scope>NUCLEOTIDE SEQUENCE</scope>
    <source>
        <strain evidence="1">ATCC 28755</strain>
    </source>
</reference>
<organism evidence="1 2">
    <name type="scientific">Hygrophoropsis aurantiaca</name>
    <dbReference type="NCBI Taxonomy" id="72124"/>
    <lineage>
        <taxon>Eukaryota</taxon>
        <taxon>Fungi</taxon>
        <taxon>Dikarya</taxon>
        <taxon>Basidiomycota</taxon>
        <taxon>Agaricomycotina</taxon>
        <taxon>Agaricomycetes</taxon>
        <taxon>Agaricomycetidae</taxon>
        <taxon>Boletales</taxon>
        <taxon>Coniophorineae</taxon>
        <taxon>Hygrophoropsidaceae</taxon>
        <taxon>Hygrophoropsis</taxon>
    </lineage>
</organism>
<sequence>MLSKYTLIPLLAFLSIALNALPSTALCSHGSSKYKFSAEFWSGTHCTGTRAIPVTYSGSKHGLLTPCGSKPNIKWPDSRSREVRSFVFTGSKYYSFGLFKDCNLSSVCECMTFSF</sequence>
<name>A0ACB8AEL9_9AGAM</name>
<dbReference type="Proteomes" id="UP000790377">
    <property type="component" value="Unassembled WGS sequence"/>
</dbReference>
<dbReference type="EMBL" id="MU267675">
    <property type="protein sequence ID" value="KAH7911536.1"/>
    <property type="molecule type" value="Genomic_DNA"/>
</dbReference>
<gene>
    <name evidence="1" type="ORF">BJ138DRAFT_906764</name>
</gene>
<evidence type="ECO:0000313" key="1">
    <source>
        <dbReference type="EMBL" id="KAH7911536.1"/>
    </source>
</evidence>
<keyword evidence="2" id="KW-1185">Reference proteome</keyword>
<evidence type="ECO:0000313" key="2">
    <source>
        <dbReference type="Proteomes" id="UP000790377"/>
    </source>
</evidence>
<protein>
    <submittedName>
        <fullName evidence="1">Uncharacterized protein</fullName>
    </submittedName>
</protein>
<proteinExistence type="predicted"/>
<accession>A0ACB8AEL9</accession>